<keyword evidence="8" id="KW-0131">Cell cycle</keyword>
<dbReference type="InterPro" id="IPR029071">
    <property type="entry name" value="Ubiquitin-like_domsf"/>
</dbReference>
<evidence type="ECO:0000256" key="8">
    <source>
        <dbReference type="ARBA" id="ARBA00023306"/>
    </source>
</evidence>
<dbReference type="GO" id="GO:0005737">
    <property type="term" value="C:cytoplasm"/>
    <property type="evidence" value="ECO:0007669"/>
    <property type="project" value="UniProtKB-SubCell"/>
</dbReference>
<evidence type="ECO:0000313" key="12">
    <source>
        <dbReference type="EMBL" id="MPA58570.1"/>
    </source>
</evidence>
<reference evidence="12" key="1">
    <citation type="submission" date="2019-08" db="EMBL/GenBank/DDBJ databases">
        <title>Reference gene set and small RNA set construction with multiple tissues from Davidia involucrata Baill.</title>
        <authorList>
            <person name="Yang H."/>
            <person name="Zhou C."/>
            <person name="Li G."/>
            <person name="Wang J."/>
            <person name="Gao P."/>
            <person name="Wang M."/>
            <person name="Wang R."/>
            <person name="Zhao Y."/>
        </authorList>
    </citation>
    <scope>NUCLEOTIDE SEQUENCE</scope>
    <source>
        <tissue evidence="12">Mixed with DoveR01_LX</tissue>
    </source>
</reference>
<evidence type="ECO:0000256" key="4">
    <source>
        <dbReference type="ARBA" id="ARBA00022490"/>
    </source>
</evidence>
<evidence type="ECO:0000259" key="11">
    <source>
        <dbReference type="PROSITE" id="PS50053"/>
    </source>
</evidence>
<evidence type="ECO:0000256" key="3">
    <source>
        <dbReference type="ARBA" id="ARBA00008726"/>
    </source>
</evidence>
<keyword evidence="5" id="KW-0507">mRNA processing</keyword>
<dbReference type="InterPro" id="IPR025086">
    <property type="entry name" value="SDE2/SF3A3_SAP"/>
</dbReference>
<feature type="compositionally biased region" description="Low complexity" evidence="10">
    <location>
        <begin position="256"/>
        <end position="278"/>
    </location>
</feature>
<proteinExistence type="inferred from homology"/>
<dbReference type="SUPFAM" id="SSF54236">
    <property type="entry name" value="Ubiquitin-like"/>
    <property type="match status" value="1"/>
</dbReference>
<dbReference type="EMBL" id="GHES01028011">
    <property type="protein sequence ID" value="MPA58570.1"/>
    <property type="molecule type" value="Transcribed_RNA"/>
</dbReference>
<dbReference type="GO" id="GO:0006397">
    <property type="term" value="P:mRNA processing"/>
    <property type="evidence" value="ECO:0007669"/>
    <property type="project" value="UniProtKB-KW"/>
</dbReference>
<feature type="coiled-coil region" evidence="9">
    <location>
        <begin position="117"/>
        <end position="149"/>
    </location>
</feature>
<evidence type="ECO:0000256" key="2">
    <source>
        <dbReference type="ARBA" id="ARBA00004496"/>
    </source>
</evidence>
<feature type="region of interest" description="Disordered" evidence="10">
    <location>
        <begin position="217"/>
        <end position="304"/>
    </location>
</feature>
<dbReference type="AlphaFoldDB" id="A0A5B7APG3"/>
<comment type="subcellular location">
    <subcellularLocation>
        <location evidence="2">Cytoplasm</location>
    </subcellularLocation>
    <subcellularLocation>
        <location evidence="1">Nucleus</location>
    </subcellularLocation>
</comment>
<accession>A0A5B7APG3</accession>
<dbReference type="Gene3D" id="3.10.20.90">
    <property type="entry name" value="Phosphatidylinositol 3-kinase Catalytic Subunit, Chain A, domain 1"/>
    <property type="match status" value="1"/>
</dbReference>
<keyword evidence="6" id="KW-0508">mRNA splicing</keyword>
<name>A0A5B7APG3_DAVIN</name>
<dbReference type="PROSITE" id="PS50053">
    <property type="entry name" value="UBIQUITIN_2"/>
    <property type="match status" value="1"/>
</dbReference>
<dbReference type="Pfam" id="PF13297">
    <property type="entry name" value="SDE2_2C"/>
    <property type="match status" value="1"/>
</dbReference>
<dbReference type="PANTHER" id="PTHR12786">
    <property type="entry name" value="SPLICING FACTOR SF3A-RELATED"/>
    <property type="match status" value="1"/>
</dbReference>
<dbReference type="Pfam" id="PF22782">
    <property type="entry name" value="SDE2"/>
    <property type="match status" value="1"/>
</dbReference>
<dbReference type="InterPro" id="IPR053822">
    <property type="entry name" value="SDE2-like_dom"/>
</dbReference>
<comment type="similarity">
    <text evidence="3">Belongs to the SDE2 family.</text>
</comment>
<feature type="compositionally biased region" description="Acidic residues" evidence="10">
    <location>
        <begin position="221"/>
        <end position="236"/>
    </location>
</feature>
<keyword evidence="4" id="KW-0963">Cytoplasm</keyword>
<dbReference type="InterPro" id="IPR000626">
    <property type="entry name" value="Ubiquitin-like_dom"/>
</dbReference>
<organism evidence="12">
    <name type="scientific">Davidia involucrata</name>
    <name type="common">Dove tree</name>
    <dbReference type="NCBI Taxonomy" id="16924"/>
    <lineage>
        <taxon>Eukaryota</taxon>
        <taxon>Viridiplantae</taxon>
        <taxon>Streptophyta</taxon>
        <taxon>Embryophyta</taxon>
        <taxon>Tracheophyta</taxon>
        <taxon>Spermatophyta</taxon>
        <taxon>Magnoliopsida</taxon>
        <taxon>eudicotyledons</taxon>
        <taxon>Gunneridae</taxon>
        <taxon>Pentapetalae</taxon>
        <taxon>asterids</taxon>
        <taxon>Cornales</taxon>
        <taxon>Nyssaceae</taxon>
        <taxon>Davidia</taxon>
    </lineage>
</organism>
<keyword evidence="7" id="KW-0539">Nucleus</keyword>
<dbReference type="GO" id="GO:0008380">
    <property type="term" value="P:RNA splicing"/>
    <property type="evidence" value="ECO:0007669"/>
    <property type="project" value="UniProtKB-KW"/>
</dbReference>
<protein>
    <recommendedName>
        <fullName evidence="11">Ubiquitin-like domain-containing protein</fullName>
    </recommendedName>
</protein>
<evidence type="ECO:0000256" key="9">
    <source>
        <dbReference type="SAM" id="Coils"/>
    </source>
</evidence>
<evidence type="ECO:0000256" key="6">
    <source>
        <dbReference type="ARBA" id="ARBA00023187"/>
    </source>
</evidence>
<evidence type="ECO:0000256" key="7">
    <source>
        <dbReference type="ARBA" id="ARBA00023242"/>
    </source>
</evidence>
<sequence length="472" mass="51223">MEEIYQVFVRLLNGKHATLNFTSPSISATSIKHRLCQITTIPIQHQRLVCNGRQLEDQTLISTDGTHLFPTVHLLLRLRGGKGGFGSLLRGAATKAGQKKTNNFDACRDMSGRRLRHVNAEKKLEEWRADAKERQLEKIAEEFIKKKAKAAKKAGGSGGAEKYVEKYREDSAKCMEVVERSVRESLASYVNSKRKVASEANGSEAKRLKIWMGKKKLGDIDNSDEDDSDDGEDEENEKSVVINNGNNSDSSKEVEGSSGSVTGGKLDAESSGEGSSESGSEEEMETVVAVSLESGGSPDEGAIHGECNGAVEPALEIHEGRTVQNRDVSFLEEAVVSGTEAVQAEKQESNETASGILEETFPQPPSILSLGDGGTFESGATNAEVNHSESKPVVHEETVVMSTNVSDMGKPLNFDEFISPAEMEVLGLERLKSELQARGLKCGGTLQERAARLFLLKTTPLEMLPKKLLAKK</sequence>
<evidence type="ECO:0000256" key="5">
    <source>
        <dbReference type="ARBA" id="ARBA00022664"/>
    </source>
</evidence>
<dbReference type="GO" id="GO:0005634">
    <property type="term" value="C:nucleus"/>
    <property type="evidence" value="ECO:0007669"/>
    <property type="project" value="UniProtKB-SubCell"/>
</dbReference>
<dbReference type="Pfam" id="PF00240">
    <property type="entry name" value="ubiquitin"/>
    <property type="match status" value="1"/>
</dbReference>
<gene>
    <name evidence="12" type="ORF">Din_028011</name>
</gene>
<dbReference type="PANTHER" id="PTHR12786:SF1">
    <property type="entry name" value="SPLICING REGULATOR SDE2"/>
    <property type="match status" value="1"/>
</dbReference>
<dbReference type="InterPro" id="IPR051421">
    <property type="entry name" value="RNA_Proc_DNA_Dmg_Regulator"/>
</dbReference>
<evidence type="ECO:0000256" key="10">
    <source>
        <dbReference type="SAM" id="MobiDB-lite"/>
    </source>
</evidence>
<evidence type="ECO:0000256" key="1">
    <source>
        <dbReference type="ARBA" id="ARBA00004123"/>
    </source>
</evidence>
<feature type="domain" description="Ubiquitin-like" evidence="11">
    <location>
        <begin position="5"/>
        <end position="81"/>
    </location>
</feature>
<feature type="region of interest" description="Disordered" evidence="10">
    <location>
        <begin position="339"/>
        <end position="379"/>
    </location>
</feature>
<keyword evidence="9" id="KW-0175">Coiled coil</keyword>